<keyword evidence="4" id="KW-0479">Metal-binding</keyword>
<dbReference type="InterPro" id="IPR000092">
    <property type="entry name" value="Polyprenyl_synt"/>
</dbReference>
<evidence type="ECO:0000256" key="3">
    <source>
        <dbReference type="ARBA" id="ARBA00022679"/>
    </source>
</evidence>
<dbReference type="SFLD" id="SFLDS00005">
    <property type="entry name" value="Isoprenoid_Synthase_Type_I"/>
    <property type="match status" value="1"/>
</dbReference>
<evidence type="ECO:0000256" key="1">
    <source>
        <dbReference type="ARBA" id="ARBA00001946"/>
    </source>
</evidence>
<evidence type="ECO:0000256" key="6">
    <source>
        <dbReference type="RuleBase" id="RU004466"/>
    </source>
</evidence>
<dbReference type="PROSITE" id="PS00723">
    <property type="entry name" value="POLYPRENYL_SYNTHASE_1"/>
    <property type="match status" value="1"/>
</dbReference>
<sequence>MVSIDKIVTKTKSKKAADAKTTLEKFVSKIENKLKSYFDNEISKAFGVSRKEKKLSTFIWKHIKEHNLRPAKRLRGSFVYYGYKLLGGKKEKDILHAAMSIELVHTALLIHDDFMDQDVTRRGLPSTHVYFENYHLKKKFRFDPLHYGESMAVNSGDAALCIGYEILGKANFDPRLKIEALNRLFRGITNTALGQSFDITLEGEGLASEKDITDLHLAKTAIYTYENPLHTGSILAGAKKTDLELISRFAIPGGVAFQLQDDILGLFGDPIKTGKPAHSDLRQGKMTLLIIKALEFGSSSQQKRLKEIWGKRDLTENEANEARKIVRETGSLEYSQRVSVKWAKKAQKAIPEMKKRKWNEDAIYYLDGIAQYMVEREM</sequence>
<evidence type="ECO:0000256" key="2">
    <source>
        <dbReference type="ARBA" id="ARBA00006706"/>
    </source>
</evidence>
<evidence type="ECO:0000313" key="8">
    <source>
        <dbReference type="Proteomes" id="UP000176741"/>
    </source>
</evidence>
<dbReference type="GO" id="GO:0004659">
    <property type="term" value="F:prenyltransferase activity"/>
    <property type="evidence" value="ECO:0007669"/>
    <property type="project" value="InterPro"/>
</dbReference>
<dbReference type="AlphaFoldDB" id="A0A1F7XYP0"/>
<dbReference type="Pfam" id="PF00348">
    <property type="entry name" value="polyprenyl_synt"/>
    <property type="match status" value="1"/>
</dbReference>
<dbReference type="Gene3D" id="1.10.600.10">
    <property type="entry name" value="Farnesyl Diphosphate Synthase"/>
    <property type="match status" value="1"/>
</dbReference>
<comment type="caution">
    <text evidence="7">The sequence shown here is derived from an EMBL/GenBank/DDBJ whole genome shotgun (WGS) entry which is preliminary data.</text>
</comment>
<evidence type="ECO:0000256" key="5">
    <source>
        <dbReference type="ARBA" id="ARBA00022842"/>
    </source>
</evidence>
<keyword evidence="3 6" id="KW-0808">Transferase</keyword>
<dbReference type="PANTHER" id="PTHR12001">
    <property type="entry name" value="GERANYLGERANYL PYROPHOSPHATE SYNTHASE"/>
    <property type="match status" value="1"/>
</dbReference>
<comment type="cofactor">
    <cofactor evidence="1">
        <name>Mg(2+)</name>
        <dbReference type="ChEBI" id="CHEBI:18420"/>
    </cofactor>
</comment>
<proteinExistence type="inferred from homology"/>
<evidence type="ECO:0000313" key="7">
    <source>
        <dbReference type="EMBL" id="OGM19538.1"/>
    </source>
</evidence>
<accession>A0A1F7XYP0</accession>
<dbReference type="CDD" id="cd00685">
    <property type="entry name" value="Trans_IPPS_HT"/>
    <property type="match status" value="1"/>
</dbReference>
<name>A0A1F7XYP0_9BACT</name>
<dbReference type="GO" id="GO:0046872">
    <property type="term" value="F:metal ion binding"/>
    <property type="evidence" value="ECO:0007669"/>
    <property type="project" value="UniProtKB-KW"/>
</dbReference>
<keyword evidence="5" id="KW-0460">Magnesium</keyword>
<evidence type="ECO:0000256" key="4">
    <source>
        <dbReference type="ARBA" id="ARBA00022723"/>
    </source>
</evidence>
<evidence type="ECO:0008006" key="9">
    <source>
        <dbReference type="Google" id="ProtNLM"/>
    </source>
</evidence>
<dbReference type="InterPro" id="IPR008949">
    <property type="entry name" value="Isoprenoid_synthase_dom_sf"/>
</dbReference>
<dbReference type="Proteomes" id="UP000176741">
    <property type="component" value="Unassembled WGS sequence"/>
</dbReference>
<gene>
    <name evidence="7" type="ORF">A2771_02085</name>
</gene>
<dbReference type="PANTHER" id="PTHR12001:SF85">
    <property type="entry name" value="SHORT CHAIN ISOPRENYL DIPHOSPHATE SYNTHASE"/>
    <property type="match status" value="1"/>
</dbReference>
<organism evidence="7 8">
    <name type="scientific">Candidatus Woesebacteria bacterium RIFCSPHIGHO2_01_FULL_38_26b</name>
    <dbReference type="NCBI Taxonomy" id="1802491"/>
    <lineage>
        <taxon>Bacteria</taxon>
        <taxon>Candidatus Woeseibacteriota</taxon>
    </lineage>
</organism>
<dbReference type="EMBL" id="MGGD01000065">
    <property type="protein sequence ID" value="OGM19538.1"/>
    <property type="molecule type" value="Genomic_DNA"/>
</dbReference>
<reference evidence="7 8" key="1">
    <citation type="journal article" date="2016" name="Nat. Commun.">
        <title>Thousands of microbial genomes shed light on interconnected biogeochemical processes in an aquifer system.</title>
        <authorList>
            <person name="Anantharaman K."/>
            <person name="Brown C.T."/>
            <person name="Hug L.A."/>
            <person name="Sharon I."/>
            <person name="Castelle C.J."/>
            <person name="Probst A.J."/>
            <person name="Thomas B.C."/>
            <person name="Singh A."/>
            <person name="Wilkins M.J."/>
            <person name="Karaoz U."/>
            <person name="Brodie E.L."/>
            <person name="Williams K.H."/>
            <person name="Hubbard S.S."/>
            <person name="Banfield J.F."/>
        </authorList>
    </citation>
    <scope>NUCLEOTIDE SEQUENCE [LARGE SCALE GENOMIC DNA]</scope>
</reference>
<comment type="similarity">
    <text evidence="2 6">Belongs to the FPP/GGPP synthase family.</text>
</comment>
<dbReference type="SUPFAM" id="SSF48576">
    <property type="entry name" value="Terpenoid synthases"/>
    <property type="match status" value="1"/>
</dbReference>
<dbReference type="InterPro" id="IPR033749">
    <property type="entry name" value="Polyprenyl_synt_CS"/>
</dbReference>
<dbReference type="GO" id="GO:0008299">
    <property type="term" value="P:isoprenoid biosynthetic process"/>
    <property type="evidence" value="ECO:0007669"/>
    <property type="project" value="InterPro"/>
</dbReference>
<protein>
    <recommendedName>
        <fullName evidence="9">Polyprenyl synthetase</fullName>
    </recommendedName>
</protein>